<accession>A0A443RWU2</accession>
<feature type="non-terminal residue" evidence="1">
    <location>
        <position position="126"/>
    </location>
</feature>
<keyword evidence="2" id="KW-1185">Reference proteome</keyword>
<comment type="caution">
    <text evidence="1">The sequence shown here is derived from an EMBL/GenBank/DDBJ whole genome shotgun (WGS) entry which is preliminary data.</text>
</comment>
<reference evidence="1 2" key="1">
    <citation type="journal article" date="2018" name="Gigascience">
        <title>Genomes of trombidid mites reveal novel predicted allergens and laterally-transferred genes associated with secondary metabolism.</title>
        <authorList>
            <person name="Dong X."/>
            <person name="Chaisiri K."/>
            <person name="Xia D."/>
            <person name="Armstrong S.D."/>
            <person name="Fang Y."/>
            <person name="Donnelly M.J."/>
            <person name="Kadowaki T."/>
            <person name="McGarry J.W."/>
            <person name="Darby A.C."/>
            <person name="Makepeace B.L."/>
        </authorList>
    </citation>
    <scope>NUCLEOTIDE SEQUENCE [LARGE SCALE GENOMIC DNA]</scope>
    <source>
        <strain evidence="1">UoL-UT</strain>
    </source>
</reference>
<dbReference type="GO" id="GO:0071897">
    <property type="term" value="P:DNA biosynthetic process"/>
    <property type="evidence" value="ECO:0007669"/>
    <property type="project" value="UniProtKB-ARBA"/>
</dbReference>
<dbReference type="SUPFAM" id="SSF56672">
    <property type="entry name" value="DNA/RNA polymerases"/>
    <property type="match status" value="1"/>
</dbReference>
<evidence type="ECO:0000313" key="2">
    <source>
        <dbReference type="Proteomes" id="UP000288716"/>
    </source>
</evidence>
<dbReference type="VEuPathDB" id="VectorBase:LDEU012177"/>
<dbReference type="PANTHER" id="PTHR37984">
    <property type="entry name" value="PROTEIN CBG26694"/>
    <property type="match status" value="1"/>
</dbReference>
<dbReference type="Proteomes" id="UP000288716">
    <property type="component" value="Unassembled WGS sequence"/>
</dbReference>
<dbReference type="Gene3D" id="3.10.10.10">
    <property type="entry name" value="HIV Type 1 Reverse Transcriptase, subunit A, domain 1"/>
    <property type="match status" value="1"/>
</dbReference>
<evidence type="ECO:0000313" key="1">
    <source>
        <dbReference type="EMBL" id="RWS19863.1"/>
    </source>
</evidence>
<gene>
    <name evidence="1" type="ORF">B4U80_00834</name>
</gene>
<dbReference type="AlphaFoldDB" id="A0A443RWU2"/>
<dbReference type="PANTHER" id="PTHR37984:SF5">
    <property type="entry name" value="PROTEIN NYNRIN-LIKE"/>
    <property type="match status" value="1"/>
</dbReference>
<dbReference type="EMBL" id="NCKV01022124">
    <property type="protein sequence ID" value="RWS19863.1"/>
    <property type="molecule type" value="Genomic_DNA"/>
</dbReference>
<dbReference type="Gene3D" id="3.30.70.270">
    <property type="match status" value="1"/>
</dbReference>
<name>A0A443RWU2_9ACAR</name>
<dbReference type="OrthoDB" id="6513643at2759"/>
<dbReference type="InterPro" id="IPR050951">
    <property type="entry name" value="Retrovirus_Pol_polyprotein"/>
</dbReference>
<protein>
    <submittedName>
        <fullName evidence="1">Uncharacterized protein</fullName>
    </submittedName>
</protein>
<proteinExistence type="predicted"/>
<dbReference type="InterPro" id="IPR043502">
    <property type="entry name" value="DNA/RNA_pol_sf"/>
</dbReference>
<sequence>MGTLPGKHHIEIDSSVTPVIMPVRRVPFAIRDKFKEELKFMEDNNIIEKVSKPTEWVNAFTTVRKPNKLRICLDPNRLNKAIKMPKYPIPNFETILSKVNGAKYFTVLDLKKGFLQLELDEESSEL</sequence>
<dbReference type="InterPro" id="IPR043128">
    <property type="entry name" value="Rev_trsase/Diguanyl_cyclase"/>
</dbReference>
<organism evidence="1 2">
    <name type="scientific">Leptotrombidium deliense</name>
    <dbReference type="NCBI Taxonomy" id="299467"/>
    <lineage>
        <taxon>Eukaryota</taxon>
        <taxon>Metazoa</taxon>
        <taxon>Ecdysozoa</taxon>
        <taxon>Arthropoda</taxon>
        <taxon>Chelicerata</taxon>
        <taxon>Arachnida</taxon>
        <taxon>Acari</taxon>
        <taxon>Acariformes</taxon>
        <taxon>Trombidiformes</taxon>
        <taxon>Prostigmata</taxon>
        <taxon>Anystina</taxon>
        <taxon>Parasitengona</taxon>
        <taxon>Trombiculoidea</taxon>
        <taxon>Trombiculidae</taxon>
        <taxon>Leptotrombidium</taxon>
    </lineage>
</organism>